<evidence type="ECO:0000313" key="2">
    <source>
        <dbReference type="EMBL" id="PSR78351.1"/>
    </source>
</evidence>
<evidence type="ECO:0000313" key="3">
    <source>
        <dbReference type="Proteomes" id="UP000241462"/>
    </source>
</evidence>
<proteinExistence type="predicted"/>
<accession>A0A2T2ZWC1</accession>
<protein>
    <submittedName>
        <fullName evidence="2">Uncharacterized protein</fullName>
    </submittedName>
</protein>
<feature type="region of interest" description="Disordered" evidence="1">
    <location>
        <begin position="136"/>
        <end position="157"/>
    </location>
</feature>
<keyword evidence="3" id="KW-1185">Reference proteome</keyword>
<feature type="compositionally biased region" description="Basic and acidic residues" evidence="1">
    <location>
        <begin position="143"/>
        <end position="152"/>
    </location>
</feature>
<name>A0A2T2ZWC1_9PEZI</name>
<organism evidence="2 3">
    <name type="scientific">Coniella lustricola</name>
    <dbReference type="NCBI Taxonomy" id="2025994"/>
    <lineage>
        <taxon>Eukaryota</taxon>
        <taxon>Fungi</taxon>
        <taxon>Dikarya</taxon>
        <taxon>Ascomycota</taxon>
        <taxon>Pezizomycotina</taxon>
        <taxon>Sordariomycetes</taxon>
        <taxon>Sordariomycetidae</taxon>
        <taxon>Diaporthales</taxon>
        <taxon>Schizoparmaceae</taxon>
        <taxon>Coniella</taxon>
    </lineage>
</organism>
<dbReference type="InParanoid" id="A0A2T2ZWC1"/>
<dbReference type="AlphaFoldDB" id="A0A2T2ZWC1"/>
<gene>
    <name evidence="2" type="ORF">BD289DRAFT_127152</name>
</gene>
<dbReference type="Proteomes" id="UP000241462">
    <property type="component" value="Unassembled WGS sequence"/>
</dbReference>
<evidence type="ECO:0000256" key="1">
    <source>
        <dbReference type="SAM" id="MobiDB-lite"/>
    </source>
</evidence>
<sequence length="212" mass="24072">MIEFYTLKFHYRNDGSMHIHVGWGGQAHLSSVHTCSFAKPLREFLKTRPPINCTNYTHLFLFSTDGTPWDTRQQSGLGLRLNEALLILQNRAGAQVCKIGMIACMSQKSIPNKEAEAKPATKMIRSQRRLFPEEGQYDAAKASSDHNNERSKQAQLRSDLADLPDVPEWLQNILPTPQSGFQLDMRAIQARYNCTLVSLALMFAYSHVYQVQ</sequence>
<reference evidence="2 3" key="1">
    <citation type="journal article" date="2018" name="Mycol. Prog.">
        <title>Coniella lustricola, a new species from submerged detritus.</title>
        <authorList>
            <person name="Raudabaugh D.B."/>
            <person name="Iturriaga T."/>
            <person name="Carver A."/>
            <person name="Mondo S."/>
            <person name="Pangilinan J."/>
            <person name="Lipzen A."/>
            <person name="He G."/>
            <person name="Amirebrahimi M."/>
            <person name="Grigoriev I.V."/>
            <person name="Miller A.N."/>
        </authorList>
    </citation>
    <scope>NUCLEOTIDE SEQUENCE [LARGE SCALE GENOMIC DNA]</scope>
    <source>
        <strain evidence="2 3">B22-T-1</strain>
    </source>
</reference>
<dbReference type="EMBL" id="KZ678612">
    <property type="protein sequence ID" value="PSR78351.1"/>
    <property type="molecule type" value="Genomic_DNA"/>
</dbReference>